<gene>
    <name evidence="10" type="ORF">CHUDEA3_4170</name>
    <name evidence="11" type="ORF">GY17_00003814</name>
</gene>
<feature type="signal peptide" evidence="7">
    <location>
        <begin position="1"/>
        <end position="16"/>
    </location>
</feature>
<evidence type="ECO:0000256" key="2">
    <source>
        <dbReference type="ARBA" id="ARBA00022670"/>
    </source>
</evidence>
<dbReference type="EMBL" id="LN877949">
    <property type="protein sequence ID" value="CUV05357.1"/>
    <property type="molecule type" value="Genomic_DNA"/>
</dbReference>
<evidence type="ECO:0000313" key="12">
    <source>
        <dbReference type="Proteomes" id="UP001429100"/>
    </source>
</evidence>
<keyword evidence="2" id="KW-0645">Protease</keyword>
<dbReference type="GO" id="GO:0006508">
    <property type="term" value="P:proteolysis"/>
    <property type="evidence" value="ECO:0007669"/>
    <property type="project" value="UniProtKB-KW"/>
</dbReference>
<evidence type="ECO:0000313" key="11">
    <source>
        <dbReference type="EMBL" id="PPS94602.1"/>
    </source>
</evidence>
<organism evidence="10">
    <name type="scientific">Cryptosporidium hominis</name>
    <dbReference type="NCBI Taxonomy" id="237895"/>
    <lineage>
        <taxon>Eukaryota</taxon>
        <taxon>Sar</taxon>
        <taxon>Alveolata</taxon>
        <taxon>Apicomplexa</taxon>
        <taxon>Conoidasida</taxon>
        <taxon>Coccidia</taxon>
        <taxon>Eucoccidiorida</taxon>
        <taxon>Eimeriorina</taxon>
        <taxon>Cryptosporidiidae</taxon>
        <taxon>Cryptosporidium</taxon>
    </lineage>
</organism>
<evidence type="ECO:0000313" key="10">
    <source>
        <dbReference type="EMBL" id="CUV05357.1"/>
    </source>
</evidence>
<keyword evidence="12" id="KW-1185">Reference proteome</keyword>
<evidence type="ECO:0000256" key="1">
    <source>
        <dbReference type="ARBA" id="ARBA00007261"/>
    </source>
</evidence>
<dbReference type="VEuPathDB" id="CryptoDB:ChTU502y2012_416g0275"/>
<evidence type="ECO:0000256" key="6">
    <source>
        <dbReference type="ARBA" id="ARBA00023049"/>
    </source>
</evidence>
<accession>A0A0S4TDU3</accession>
<dbReference type="InterPro" id="IPR011765">
    <property type="entry name" value="Pept_M16_N"/>
</dbReference>
<dbReference type="SUPFAM" id="SSF63411">
    <property type="entry name" value="LuxS/MPP-like metallohydrolase"/>
    <property type="match status" value="4"/>
</dbReference>
<keyword evidence="4" id="KW-0378">Hydrolase</keyword>
<dbReference type="InterPro" id="IPR011249">
    <property type="entry name" value="Metalloenz_LuxS/M16"/>
</dbReference>
<evidence type="ECO:0000259" key="9">
    <source>
        <dbReference type="Pfam" id="PF05193"/>
    </source>
</evidence>
<dbReference type="VEuPathDB" id="CryptoDB:Chro.30469"/>
<evidence type="ECO:0000256" key="3">
    <source>
        <dbReference type="ARBA" id="ARBA00022723"/>
    </source>
</evidence>
<dbReference type="Gene3D" id="3.30.830.10">
    <property type="entry name" value="Metalloenzyme, LuxS/M16 peptidase-like"/>
    <property type="match status" value="3"/>
</dbReference>
<dbReference type="GO" id="GO:0046872">
    <property type="term" value="F:metal ion binding"/>
    <property type="evidence" value="ECO:0007669"/>
    <property type="project" value="UniProtKB-KW"/>
</dbReference>
<dbReference type="GO" id="GO:0008237">
    <property type="term" value="F:metallopeptidase activity"/>
    <property type="evidence" value="ECO:0007669"/>
    <property type="project" value="UniProtKB-KW"/>
</dbReference>
<keyword evidence="5" id="KW-0862">Zinc</keyword>
<dbReference type="Pfam" id="PF00675">
    <property type="entry name" value="Peptidase_M16"/>
    <property type="match status" value="1"/>
</dbReference>
<feature type="domain" description="Peptidase M16 N-terminal" evidence="8">
    <location>
        <begin position="81"/>
        <end position="197"/>
    </location>
</feature>
<keyword evidence="6" id="KW-0482">Metalloprotease</keyword>
<dbReference type="Proteomes" id="UP001429100">
    <property type="component" value="Unassembled WGS sequence"/>
</dbReference>
<dbReference type="EMBL" id="JTAI01000033">
    <property type="protein sequence ID" value="PPS94602.1"/>
    <property type="molecule type" value="Genomic_DNA"/>
</dbReference>
<feature type="domain" description="Peptidase M16 C-terminal" evidence="9">
    <location>
        <begin position="242"/>
        <end position="426"/>
    </location>
</feature>
<feature type="chain" id="PRO_5006627745" evidence="7">
    <location>
        <begin position="17"/>
        <end position="1289"/>
    </location>
</feature>
<keyword evidence="3" id="KW-0479">Metal-binding</keyword>
<protein>
    <submittedName>
        <fullName evidence="11">Secreted insulinase like peptidase</fullName>
    </submittedName>
</protein>
<reference evidence="10" key="2">
    <citation type="submission" date="2015-08" db="EMBL/GenBank/DDBJ databases">
        <authorList>
            <person name="Babu N.S."/>
            <person name="Beckwith C.J."/>
            <person name="Beseler K.G."/>
            <person name="Brison A."/>
            <person name="Carone J.V."/>
            <person name="Caskin T.P."/>
            <person name="Diamond M."/>
            <person name="Durham M.E."/>
            <person name="Foxe J.M."/>
            <person name="Go M."/>
            <person name="Henderson B.A."/>
            <person name="Jones I.B."/>
            <person name="McGettigan J.A."/>
            <person name="Micheletti S.J."/>
            <person name="Nasrallah M.E."/>
            <person name="Ortiz D."/>
            <person name="Piller C.R."/>
            <person name="Privatt S.R."/>
            <person name="Schneider S.L."/>
            <person name="Sharp S."/>
            <person name="Smith T.C."/>
            <person name="Stanton J.D."/>
            <person name="Ullery H.E."/>
            <person name="Wilson R.J."/>
            <person name="Serrano M.G."/>
            <person name="Buck G."/>
            <person name="Lee V."/>
            <person name="Wang Y."/>
            <person name="Carvalho R."/>
            <person name="Voegtly L."/>
            <person name="Shi R."/>
            <person name="Duckworth R."/>
            <person name="Johnson A."/>
            <person name="Loviza R."/>
            <person name="Walstead R."/>
            <person name="Shah Z."/>
            <person name="Kiflezghi M."/>
            <person name="Wade K."/>
            <person name="Ball S.L."/>
            <person name="Bradley K.W."/>
            <person name="Asai D.J."/>
            <person name="Bowman C.A."/>
            <person name="Russell D.A."/>
            <person name="Pope W.H."/>
            <person name="Jacobs-Sera D."/>
            <person name="Hendrix R.W."/>
            <person name="Hatfull G.F."/>
        </authorList>
    </citation>
    <scope>NUCLEOTIDE SEQUENCE [LARGE SCALE GENOMIC DNA]</scope>
</reference>
<dbReference type="InterPro" id="IPR050626">
    <property type="entry name" value="Peptidase_M16"/>
</dbReference>
<keyword evidence="7" id="KW-0732">Signal</keyword>
<dbReference type="InterPro" id="IPR007863">
    <property type="entry name" value="Peptidase_M16_C"/>
</dbReference>
<dbReference type="PANTHER" id="PTHR43690">
    <property type="entry name" value="NARDILYSIN"/>
    <property type="match status" value="1"/>
</dbReference>
<evidence type="ECO:0000256" key="5">
    <source>
        <dbReference type="ARBA" id="ARBA00022833"/>
    </source>
</evidence>
<dbReference type="VEuPathDB" id="CryptoDB:GY17_00003814"/>
<sequence length="1289" mass="150768">MFISLKFLFLFGLVYLLPLNFNYYNSENCVKSFSFSNQAHNYDSKSPHIKSVIDDDKFIKSRVDKAKYRYIKFKNGLKAFLVSKEDAEKSEVAILVDVGFLYDPPKIIGLSNLVQYSLLLASYQYPNINEFHNFIKLLNGRIYLDLHEKSTVYSFTIGTEYLSESIFRFSSYFHSPLLNNDTINKAMLTIFSQLNRMKRSEFWARREIEREIIGLNAKFDTFYYGNKNTLLNNPHLSEGEIYEKVRHYFSKFYSPNNMKLAIVGREPLDKLEKYVIQNFAHIRSNGFNIVRIDDNYKYVVNPFIRISKNIVTIRRFKKTGINTINLRFPIEIQVVNWKRIPAMYIKYLLDGNYKGILRKYLKSIGISNPIKVGVVNYEGFSTLDISIDLYNNQLKHSWNLVKAIISAVKYIIELPVSERIVEEAKNVADIIFNYRETEFTRDLAYNIVYKASKYRIKPHEIIYADEVMEIVDISFIKAFINSIKIDQVSIFFFTPVLLIKKIPGSHKVFRSSFYSRGFNVLNSNVTPAGIESPKNNKRDVTQIILWVYNTIKQYLIKILTFIFQKELQTEDTSIKKDIGKGNSDQESDEINKENSFVECNMVYKSKNLHTDYCVNRFPSEFFEDIYNLSLSAIKSTYNLDISTLNPYTPFDLSLRPCDEDKKIVPQPLILSIKRFMNKNIKSFNSIENDSINKYNFWYEGDASHYSDLNQKGALINKLYNNSELAKSIYQNLTDIETTHNNDMLKNIVGENIEQESNEMNIKRFDFYSNIVYFYYKNSVKQSYPEVSILIRILTPNINSKIGKHPKVLKVLPRLVVAIEILCVLLNNSLEDEIYNFRIARNEFKISSFNDYTYNGLPNGFEIHLKGFHDVLPKFLRIFAKHLSHPNKYFTLEQFEDAFKHVNRYLYQYVYFTSSIIKSLTILRSVTENQSLSPFDRLNELKYISYRDIIELSEFFAKQGQVEGLFMNNIDPFEAGLVVNEFLDCLGRNIIISGIISLSVNEYNAEIVDHELLKNAFRKESKEYSIKNMLVPIYHAGENYFNSYEVLDLTTLPIRLWKSYRFEYSSIDEEKSISSLALFIGTKTPFTISLVTLLSIILSDLANKFLKKISNKNYSVVVFSTSYYSTLTFSVVQVESYSKDIVSLSEFLTIFIKEIFETPFIIDKGFFYKVKRDCINKFKNLPNKIELFSNLFFTFIEGTDFPFQWIEKVIHTLENFSYDRFIKSIKFLNKAPQIMIAIQSKASNRAYRIDKYVPRGFTMLNSTDDLLNQDNLSIYKLPITISRNILSQEF</sequence>
<evidence type="ECO:0000256" key="7">
    <source>
        <dbReference type="SAM" id="SignalP"/>
    </source>
</evidence>
<proteinExistence type="inferred from homology"/>
<name>A0A0S4TDU3_CRYHO</name>
<reference evidence="11 12" key="1">
    <citation type="submission" date="2014-11" db="EMBL/GenBank/DDBJ databases">
        <title>Comparative genomic analysis of Cryptosporidium hominis reveals occurrence of genetic recombination in virulent subtypes.</title>
        <authorList>
            <person name="Guo Y."/>
            <person name="Tang K."/>
            <person name="Frace M."/>
            <person name="Li N."/>
            <person name="Roellig D.M."/>
            <person name="Sammons S."/>
            <person name="Knipe K."/>
            <person name="Rowe L."/>
            <person name="Feng Y."/>
            <person name="Xiao L."/>
        </authorList>
    </citation>
    <scope>NUCLEOTIDE SEQUENCE [LARGE SCALE GENOMIC DNA]</scope>
    <source>
        <strain evidence="11">30976</strain>
    </source>
</reference>
<dbReference type="VEuPathDB" id="CryptoDB:Chro.30468"/>
<reference evidence="11 12" key="3">
    <citation type="submission" date="2017-10" db="EMBL/GenBank/DDBJ databases">
        <title>Consistent, comparative and evidence-based genome annotation and re-annotation for the closely-related species, Cryptosporidium parvum, C. hominis and C. tyzzeri.</title>
        <authorList>
            <person name="Baptista R.P."/>
            <person name="Li Y."/>
            <person name="Sateriale A."/>
            <person name="Striepen B."/>
            <person name="Kissinger J.C."/>
        </authorList>
    </citation>
    <scope>NUCLEOTIDE SEQUENCE [LARGE SCALE GENOMIC DNA]</scope>
    <source>
        <strain evidence="11">30976</strain>
    </source>
</reference>
<dbReference type="PANTHER" id="PTHR43690:SF18">
    <property type="entry name" value="INSULIN-DEGRADING ENZYME-RELATED"/>
    <property type="match status" value="1"/>
</dbReference>
<evidence type="ECO:0000256" key="4">
    <source>
        <dbReference type="ARBA" id="ARBA00022801"/>
    </source>
</evidence>
<comment type="similarity">
    <text evidence="1">Belongs to the peptidase M16 family.</text>
</comment>
<dbReference type="OrthoDB" id="952271at2759"/>
<dbReference type="VEuPathDB" id="CryptoDB:CHUDEA3_4170"/>
<dbReference type="Proteomes" id="UP000199752">
    <property type="component" value="Chromosome 3"/>
</dbReference>
<evidence type="ECO:0000259" key="8">
    <source>
        <dbReference type="Pfam" id="PF00675"/>
    </source>
</evidence>
<dbReference type="Pfam" id="PF05193">
    <property type="entry name" value="Peptidase_M16_C"/>
    <property type="match status" value="1"/>
</dbReference>